<reference evidence="2 3" key="1">
    <citation type="submission" date="2016-07" db="EMBL/GenBank/DDBJ databases">
        <title>Multiple horizontal gene transfer events from other fungi enriched the ability of initially mycotrophic Trichoderma (Ascomycota) to feed on dead plant biomass.</title>
        <authorList>
            <consortium name="DOE Joint Genome Institute"/>
            <person name="Aerts A."/>
            <person name="Atanasova L."/>
            <person name="Chenthamara K."/>
            <person name="Zhang J."/>
            <person name="Grujic M."/>
            <person name="Henrissat B."/>
            <person name="Kuo A."/>
            <person name="Salamov A."/>
            <person name="Lipzen A."/>
            <person name="Labutti K."/>
            <person name="Barry K."/>
            <person name="Miao Y."/>
            <person name="Rahimi M.J."/>
            <person name="Shen Q."/>
            <person name="Grigoriev I.V."/>
            <person name="Kubicek C.P."/>
            <person name="Druzhinina I.S."/>
        </authorList>
    </citation>
    <scope>NUCLEOTIDE SEQUENCE [LARGE SCALE GENOMIC DNA]</scope>
    <source>
        <strain evidence="2 3">CBS 433.97</strain>
    </source>
</reference>
<organism evidence="2 3">
    <name type="scientific">Trichoderma asperellum (strain ATCC 204424 / CBS 433.97 / NBRC 101777)</name>
    <dbReference type="NCBI Taxonomy" id="1042311"/>
    <lineage>
        <taxon>Eukaryota</taxon>
        <taxon>Fungi</taxon>
        <taxon>Dikarya</taxon>
        <taxon>Ascomycota</taxon>
        <taxon>Pezizomycotina</taxon>
        <taxon>Sordariomycetes</taxon>
        <taxon>Hypocreomycetidae</taxon>
        <taxon>Hypocreales</taxon>
        <taxon>Hypocreaceae</taxon>
        <taxon>Trichoderma</taxon>
    </lineage>
</organism>
<proteinExistence type="predicted"/>
<gene>
    <name evidence="2" type="ORF">M441DRAFT_212702</name>
</gene>
<accession>A0A2T3ZND1</accession>
<feature type="region of interest" description="Disordered" evidence="1">
    <location>
        <begin position="1"/>
        <end position="62"/>
    </location>
</feature>
<protein>
    <submittedName>
        <fullName evidence="2">Uncharacterized protein</fullName>
    </submittedName>
</protein>
<dbReference type="Proteomes" id="UP000240493">
    <property type="component" value="Unassembled WGS sequence"/>
</dbReference>
<dbReference type="AlphaFoldDB" id="A0A2T3ZND1"/>
<dbReference type="EMBL" id="KZ679256">
    <property type="protein sequence ID" value="PTB46294.1"/>
    <property type="molecule type" value="Genomic_DNA"/>
</dbReference>
<keyword evidence="3" id="KW-1185">Reference proteome</keyword>
<feature type="compositionally biased region" description="Basic residues" evidence="1">
    <location>
        <begin position="52"/>
        <end position="62"/>
    </location>
</feature>
<sequence length="62" mass="7121">MYGGSNETRRRGQWAEMLGRNVDVANRQRPSNHRRPRDGDGVRNGARDSLSRKSKGRQQRGK</sequence>
<name>A0A2T3ZND1_TRIA4</name>
<feature type="compositionally biased region" description="Basic and acidic residues" evidence="1">
    <location>
        <begin position="37"/>
        <end position="51"/>
    </location>
</feature>
<evidence type="ECO:0000313" key="2">
    <source>
        <dbReference type="EMBL" id="PTB46294.1"/>
    </source>
</evidence>
<evidence type="ECO:0000256" key="1">
    <source>
        <dbReference type="SAM" id="MobiDB-lite"/>
    </source>
</evidence>
<evidence type="ECO:0000313" key="3">
    <source>
        <dbReference type="Proteomes" id="UP000240493"/>
    </source>
</evidence>